<reference evidence="2" key="1">
    <citation type="journal article" date="2011" name="MBio">
        <title>Novel metabolic attributes of the genus Cyanothece, comprising a group of unicellular nitrogen-fixing Cyanobacteria.</title>
        <authorList>
            <person name="Bandyopadhyay A."/>
            <person name="Elvitigala T."/>
            <person name="Welsh E."/>
            <person name="Stockel J."/>
            <person name="Liberton M."/>
            <person name="Min H."/>
            <person name="Sherman L.A."/>
            <person name="Pakrasi H.B."/>
        </authorList>
    </citation>
    <scope>NUCLEOTIDE SEQUENCE [LARGE SCALE GENOMIC DNA]</scope>
    <source>
        <strain evidence="2">PCC 7822</strain>
    </source>
</reference>
<sequence>MTNSIEVTPSITTDREGDDKYYQILIVTPRPGVTEPKNINVKIVTKTKKDFSDKGDPLKGAYYYLDLDKNNNKTIGDDLPSNGLAFADGFIKTMFPNSKDGTNTEITAISNVNNLYITTRSLYITRKISQLLAKSWYAYLEATNPKNSDIWKNFVNGNWANIDLKILDGLIIREILLFDSQYSPDNYEFNKEEIKMMSKGHSNTFILPTSKAWQGICLSLLLGGQVYYEMGQYQTEYYQPIGEGTTNNETQENPKITKEGVDYALKSKYYHRVSQPILSTFEMVARYTIEVSRNRFEGEIQELQISPNQTNSIFKAIIPYPPIPSERNLSIEDIEKWAYAEDDEDDQSNETKLPFYDKDQNDRKKYNLNVKYVSPPFPYLPLSTT</sequence>
<accession>E0U9G0</accession>
<keyword evidence="2" id="KW-1185">Reference proteome</keyword>
<name>E0U9G0_GLOV7</name>
<dbReference type="EMBL" id="CP002198">
    <property type="protein sequence ID" value="ADN12652.1"/>
    <property type="molecule type" value="Genomic_DNA"/>
</dbReference>
<protein>
    <submittedName>
        <fullName evidence="1">Uncharacterized protein</fullName>
    </submittedName>
</protein>
<dbReference type="Proteomes" id="UP000008206">
    <property type="component" value="Chromosome"/>
</dbReference>
<proteinExistence type="predicted"/>
<dbReference type="HOGENOM" id="CLU_768675_0_0_3"/>
<evidence type="ECO:0000313" key="1">
    <source>
        <dbReference type="EMBL" id="ADN12652.1"/>
    </source>
</evidence>
<gene>
    <name evidence="1" type="ordered locus">Cyan7822_0616</name>
</gene>
<dbReference type="KEGG" id="cyj:Cyan7822_0616"/>
<dbReference type="RefSeq" id="WP_013320762.1">
    <property type="nucleotide sequence ID" value="NC_014501.1"/>
</dbReference>
<dbReference type="OrthoDB" id="479560at2"/>
<organism evidence="1 2">
    <name type="scientific">Gloeothece verrucosa (strain PCC 7822)</name>
    <name type="common">Cyanothece sp. (strain PCC 7822)</name>
    <dbReference type="NCBI Taxonomy" id="497965"/>
    <lineage>
        <taxon>Bacteria</taxon>
        <taxon>Bacillati</taxon>
        <taxon>Cyanobacteriota</taxon>
        <taxon>Cyanophyceae</taxon>
        <taxon>Oscillatoriophycideae</taxon>
        <taxon>Chroococcales</taxon>
        <taxon>Aphanothecaceae</taxon>
        <taxon>Gloeothece</taxon>
        <taxon>Gloeothece verrucosa</taxon>
    </lineage>
</organism>
<dbReference type="STRING" id="497965.Cyan7822_0616"/>
<dbReference type="AlphaFoldDB" id="E0U9G0"/>
<evidence type="ECO:0000313" key="2">
    <source>
        <dbReference type="Proteomes" id="UP000008206"/>
    </source>
</evidence>